<evidence type="ECO:0000256" key="5">
    <source>
        <dbReference type="ARBA" id="ARBA00022683"/>
    </source>
</evidence>
<dbReference type="InterPro" id="IPR036095">
    <property type="entry name" value="PTS_EIIB-like_sf"/>
</dbReference>
<evidence type="ECO:0000256" key="3">
    <source>
        <dbReference type="ARBA" id="ARBA00022597"/>
    </source>
</evidence>
<keyword evidence="5" id="KW-0598">Phosphotransferase system</keyword>
<keyword evidence="1" id="KW-0813">Transport</keyword>
<evidence type="ECO:0000313" key="10">
    <source>
        <dbReference type="Proteomes" id="UP001596500"/>
    </source>
</evidence>
<dbReference type="RefSeq" id="WP_379863057.1">
    <property type="nucleotide sequence ID" value="NZ_JBHTBW010000005.1"/>
</dbReference>
<accession>A0ABW2RFX8</accession>
<dbReference type="InterPro" id="IPR013012">
    <property type="entry name" value="PTS_EIIB_3"/>
</dbReference>
<dbReference type="EC" id="2.7.1.-" evidence="9"/>
<dbReference type="Proteomes" id="UP001596500">
    <property type="component" value="Unassembled WGS sequence"/>
</dbReference>
<evidence type="ECO:0000256" key="4">
    <source>
        <dbReference type="ARBA" id="ARBA00022679"/>
    </source>
</evidence>
<evidence type="ECO:0000313" key="9">
    <source>
        <dbReference type="EMBL" id="MFC7439868.1"/>
    </source>
</evidence>
<keyword evidence="10" id="KW-1185">Reference proteome</keyword>
<keyword evidence="4 9" id="KW-0808">Transferase</keyword>
<feature type="modified residue" description="Phosphocysteine; by EIIA" evidence="7">
    <location>
        <position position="11"/>
    </location>
</feature>
<proteinExistence type="predicted"/>
<sequence>MSHSIRLLVICSWGATSGVLCQKINKAAQEKGIPLVAEAIGTSEYPSKLPLCDAILLEPQIGHHKRELQKAADAQAIPLDMVDPVAFATMNGEKVLEQVLALIQRSS</sequence>
<keyword evidence="3 9" id="KW-0762">Sugar transport</keyword>
<dbReference type="SUPFAM" id="SSF52794">
    <property type="entry name" value="PTS system IIB component-like"/>
    <property type="match status" value="1"/>
</dbReference>
<keyword evidence="2" id="KW-0597">Phosphoprotein</keyword>
<feature type="domain" description="PTS EIIB type-3" evidence="8">
    <location>
        <begin position="4"/>
        <end position="107"/>
    </location>
</feature>
<gene>
    <name evidence="9" type="ORF">ACFQNG_01635</name>
</gene>
<dbReference type="EMBL" id="JBHTBW010000005">
    <property type="protein sequence ID" value="MFC7439868.1"/>
    <property type="molecule type" value="Genomic_DNA"/>
</dbReference>
<comment type="caution">
    <text evidence="9">The sequence shown here is derived from an EMBL/GenBank/DDBJ whole genome shotgun (WGS) entry which is preliminary data.</text>
</comment>
<dbReference type="InterPro" id="IPR003501">
    <property type="entry name" value="PTS_EIIB_2/3"/>
</dbReference>
<dbReference type="GO" id="GO:0016740">
    <property type="term" value="F:transferase activity"/>
    <property type="evidence" value="ECO:0007669"/>
    <property type="project" value="UniProtKB-KW"/>
</dbReference>
<evidence type="ECO:0000256" key="7">
    <source>
        <dbReference type="PROSITE-ProRule" id="PRU00423"/>
    </source>
</evidence>
<dbReference type="PROSITE" id="PS51100">
    <property type="entry name" value="PTS_EIIB_TYPE_3"/>
    <property type="match status" value="1"/>
</dbReference>
<organism evidence="9 10">
    <name type="scientific">Laceyella putida</name>
    <dbReference type="NCBI Taxonomy" id="110101"/>
    <lineage>
        <taxon>Bacteria</taxon>
        <taxon>Bacillati</taxon>
        <taxon>Bacillota</taxon>
        <taxon>Bacilli</taxon>
        <taxon>Bacillales</taxon>
        <taxon>Thermoactinomycetaceae</taxon>
        <taxon>Laceyella</taxon>
    </lineage>
</organism>
<protein>
    <submittedName>
        <fullName evidence="9">PTS sugar transporter subunit IIB</fullName>
        <ecNumber evidence="9">2.7.1.-</ecNumber>
    </submittedName>
</protein>
<evidence type="ECO:0000256" key="1">
    <source>
        <dbReference type="ARBA" id="ARBA00022448"/>
    </source>
</evidence>
<dbReference type="Pfam" id="PF02302">
    <property type="entry name" value="PTS_IIB"/>
    <property type="match status" value="1"/>
</dbReference>
<name>A0ABW2RFX8_9BACL</name>
<evidence type="ECO:0000256" key="2">
    <source>
        <dbReference type="ARBA" id="ARBA00022553"/>
    </source>
</evidence>
<dbReference type="Gene3D" id="3.40.50.2300">
    <property type="match status" value="1"/>
</dbReference>
<keyword evidence="6" id="KW-0418">Kinase</keyword>
<reference evidence="10" key="1">
    <citation type="journal article" date="2019" name="Int. J. Syst. Evol. Microbiol.">
        <title>The Global Catalogue of Microorganisms (GCM) 10K type strain sequencing project: providing services to taxonomists for standard genome sequencing and annotation.</title>
        <authorList>
            <consortium name="The Broad Institute Genomics Platform"/>
            <consortium name="The Broad Institute Genome Sequencing Center for Infectious Disease"/>
            <person name="Wu L."/>
            <person name="Ma J."/>
        </authorList>
    </citation>
    <scope>NUCLEOTIDE SEQUENCE [LARGE SCALE GENOMIC DNA]</scope>
    <source>
        <strain evidence="10">CGMCC 1.12942</strain>
    </source>
</reference>
<evidence type="ECO:0000259" key="8">
    <source>
        <dbReference type="PROSITE" id="PS51100"/>
    </source>
</evidence>
<dbReference type="InterPro" id="IPR051819">
    <property type="entry name" value="PTS_sugar-specific_EIIB"/>
</dbReference>
<dbReference type="PANTHER" id="PTHR34581:SF2">
    <property type="entry name" value="PTS SYSTEM N,N'-DIACETYLCHITOBIOSE-SPECIFIC EIIB COMPONENT"/>
    <property type="match status" value="1"/>
</dbReference>
<dbReference type="PANTHER" id="PTHR34581">
    <property type="entry name" value="PTS SYSTEM N,N'-DIACETYLCHITOBIOSE-SPECIFIC EIIB COMPONENT"/>
    <property type="match status" value="1"/>
</dbReference>
<evidence type="ECO:0000256" key="6">
    <source>
        <dbReference type="ARBA" id="ARBA00022777"/>
    </source>
</evidence>